<proteinExistence type="predicted"/>
<feature type="compositionally biased region" description="Basic residues" evidence="1">
    <location>
        <begin position="420"/>
        <end position="429"/>
    </location>
</feature>
<feature type="compositionally biased region" description="Low complexity" evidence="1">
    <location>
        <begin position="433"/>
        <end position="450"/>
    </location>
</feature>
<organism evidence="2 3">
    <name type="scientific">Pyricularia grisea</name>
    <name type="common">Crabgrass-specific blast fungus</name>
    <name type="synonym">Magnaporthe grisea</name>
    <dbReference type="NCBI Taxonomy" id="148305"/>
    <lineage>
        <taxon>Eukaryota</taxon>
        <taxon>Fungi</taxon>
        <taxon>Dikarya</taxon>
        <taxon>Ascomycota</taxon>
        <taxon>Pezizomycotina</taxon>
        <taxon>Sordariomycetes</taxon>
        <taxon>Sordariomycetidae</taxon>
        <taxon>Magnaporthales</taxon>
        <taxon>Pyriculariaceae</taxon>
        <taxon>Pyricularia</taxon>
    </lineage>
</organism>
<feature type="compositionally biased region" description="Polar residues" evidence="1">
    <location>
        <begin position="234"/>
        <end position="245"/>
    </location>
</feature>
<feature type="region of interest" description="Disordered" evidence="1">
    <location>
        <begin position="380"/>
        <end position="486"/>
    </location>
</feature>
<feature type="region of interest" description="Disordered" evidence="1">
    <location>
        <begin position="1"/>
        <end position="21"/>
    </location>
</feature>
<dbReference type="EMBL" id="JABSND010000167">
    <property type="protein sequence ID" value="KAI6295364.1"/>
    <property type="molecule type" value="Genomic_DNA"/>
</dbReference>
<feature type="compositionally biased region" description="Polar residues" evidence="1">
    <location>
        <begin position="456"/>
        <end position="482"/>
    </location>
</feature>
<evidence type="ECO:0000256" key="1">
    <source>
        <dbReference type="SAM" id="MobiDB-lite"/>
    </source>
</evidence>
<comment type="caution">
    <text evidence="2">The sequence shown here is derived from an EMBL/GenBank/DDBJ whole genome shotgun (WGS) entry which is preliminary data.</text>
</comment>
<feature type="compositionally biased region" description="Polar residues" evidence="1">
    <location>
        <begin position="10"/>
        <end position="21"/>
    </location>
</feature>
<feature type="region of interest" description="Disordered" evidence="1">
    <location>
        <begin position="234"/>
        <end position="254"/>
    </location>
</feature>
<gene>
    <name evidence="2" type="ORF">MCOR33_007707</name>
</gene>
<evidence type="ECO:0000313" key="3">
    <source>
        <dbReference type="Proteomes" id="UP001059893"/>
    </source>
</evidence>
<accession>A0ABQ8NDP0</accession>
<name>A0ABQ8NDP0_PYRGI</name>
<feature type="compositionally biased region" description="Low complexity" evidence="1">
    <location>
        <begin position="406"/>
        <end position="419"/>
    </location>
</feature>
<evidence type="ECO:0000313" key="2">
    <source>
        <dbReference type="EMBL" id="KAI6295364.1"/>
    </source>
</evidence>
<sequence length="651" mass="71152">MATEIATMPRLSTGSGSQSGLPTSAPGLGQYAASCCVMRASFAIYSTVPGMTYERLEDIALYLSGEQARLVPLELHTGELIDLMDPGEPLPEEVDEDLLGLRPCPFRVREDGEEGDEACPWTGLLDGFCTTGGKTAQSAVAQPPLKNTGKEVKMLVSADENKPTTVDSKPSSPRVTLSAEQIANMHCPIKRAKLTESMATVGWVYLDDIPCPEERALQEAALLASSIAQVSSRLEPQSSAASQHQEPPAKPPVKVTLTPEQIRNMHCPIKRAKLTASMETVGYVYLDDIPCPEERARQEAALKIGAGAAVDSDTYSTDTSKWAVQKEQKNSISRFGSEPARNRSSCRRASVLPRIDDALGMDGASDTGLASERRKGFRHVKYDNSVDSEKPSRRSRESTSALPRGRSSSSSTSSSSTRKSSIKQIKRSKRESQYPSSRVERSSSASQKQLSKLDKTYQTSRRTSVVSSAQGTSSRSPNASRRSTVEMVRIPRPAEDENFWRPPLLVRPATLTPLMGPVGLRMVLITHMASDKDPQKCKFGGPDNLSIVPWAFLVVVEDDFDLTQESQYTGSKTQSRPHSLLVVYGDVTEVVEGRSNRVPVDSFFFDPKFAQMMLSAVLLGQRTLGAAKQYYNVDGPGYNEEVCYDLETWSS</sequence>
<keyword evidence="3" id="KW-1185">Reference proteome</keyword>
<feature type="compositionally biased region" description="Basic and acidic residues" evidence="1">
    <location>
        <begin position="380"/>
        <end position="397"/>
    </location>
</feature>
<protein>
    <submittedName>
        <fullName evidence="2">Uncharacterized protein</fullName>
    </submittedName>
</protein>
<reference evidence="2" key="1">
    <citation type="submission" date="2021-01" db="EMBL/GenBank/DDBJ databases">
        <title>Deciphering the adaptive evolutionary patterns associated with biogeogrpahic diversity in the finger millet blast pathogen Magnaporthe oryzae in Eastern Africa.</title>
        <authorList>
            <person name="Onyema G."/>
            <person name="Shittu T.A."/>
            <person name="Dodsworth S."/>
            <person name="Devilliers S."/>
            <person name="Muthumeenakshi S."/>
            <person name="Sreenivasaprasad S."/>
        </authorList>
    </citation>
    <scope>NUCLEOTIDE SEQUENCE</scope>
    <source>
        <strain evidence="2">D15/s37</strain>
    </source>
</reference>
<dbReference type="Proteomes" id="UP001059893">
    <property type="component" value="Unassembled WGS sequence"/>
</dbReference>